<name>A0A315Z5C0_SEDFL</name>
<dbReference type="OrthoDB" id="798785at2"/>
<evidence type="ECO:0000313" key="2">
    <source>
        <dbReference type="Proteomes" id="UP000245535"/>
    </source>
</evidence>
<gene>
    <name evidence="1" type="ORF">BC781_107249</name>
</gene>
<protein>
    <submittedName>
        <fullName evidence="1">Uncharacterized protein</fullName>
    </submittedName>
</protein>
<keyword evidence="2" id="KW-1185">Reference proteome</keyword>
<evidence type="ECO:0000313" key="1">
    <source>
        <dbReference type="EMBL" id="PWJ38658.1"/>
    </source>
</evidence>
<accession>A0A315Z5C0</accession>
<proteinExistence type="predicted"/>
<reference evidence="1 2" key="1">
    <citation type="submission" date="2018-03" db="EMBL/GenBank/DDBJ databases">
        <title>Genomic Encyclopedia of Archaeal and Bacterial Type Strains, Phase II (KMG-II): from individual species to whole genera.</title>
        <authorList>
            <person name="Goeker M."/>
        </authorList>
    </citation>
    <scope>NUCLEOTIDE SEQUENCE [LARGE SCALE GENOMIC DNA]</scope>
    <source>
        <strain evidence="1 2">DSM 28229</strain>
    </source>
</reference>
<sequence length="95" mass="11153">MKVRCKNCLPKEGIEIPEFSSAEKEHYRKVKEGSTIRAVKKLIDEKKLSHRDAKYIVTHINIEYGQCNRCSFKQLDEEYGKCPKCSALNFNWKRS</sequence>
<dbReference type="RefSeq" id="WP_109621930.1">
    <property type="nucleotide sequence ID" value="NZ_QGDO01000007.1"/>
</dbReference>
<dbReference type="Proteomes" id="UP000245535">
    <property type="component" value="Unassembled WGS sequence"/>
</dbReference>
<dbReference type="EMBL" id="QGDO01000007">
    <property type="protein sequence ID" value="PWJ38658.1"/>
    <property type="molecule type" value="Genomic_DNA"/>
</dbReference>
<organism evidence="1 2">
    <name type="scientific">Sediminitomix flava</name>
    <dbReference type="NCBI Taxonomy" id="379075"/>
    <lineage>
        <taxon>Bacteria</taxon>
        <taxon>Pseudomonadati</taxon>
        <taxon>Bacteroidota</taxon>
        <taxon>Cytophagia</taxon>
        <taxon>Cytophagales</taxon>
        <taxon>Flammeovirgaceae</taxon>
        <taxon>Sediminitomix</taxon>
    </lineage>
</organism>
<comment type="caution">
    <text evidence="1">The sequence shown here is derived from an EMBL/GenBank/DDBJ whole genome shotgun (WGS) entry which is preliminary data.</text>
</comment>
<dbReference type="AlphaFoldDB" id="A0A315Z5C0"/>